<name>A0ABS5HMS1_9RHOB</name>
<sequence>MNELRGILRDHMADVREVMGETLDSMGKTLDRHLQKVEASMDLAMQEQAQEYEARLSNIKQRLDRLEARG</sequence>
<evidence type="ECO:0000313" key="2">
    <source>
        <dbReference type="EMBL" id="MBR9650241.1"/>
    </source>
</evidence>
<dbReference type="EMBL" id="JADMKU010000002">
    <property type="protein sequence ID" value="MBR9650241.1"/>
    <property type="molecule type" value="Genomic_DNA"/>
</dbReference>
<dbReference type="Proteomes" id="UP001195941">
    <property type="component" value="Unassembled WGS sequence"/>
</dbReference>
<comment type="caution">
    <text evidence="2">The sequence shown here is derived from an EMBL/GenBank/DDBJ whole genome shotgun (WGS) entry which is preliminary data.</text>
</comment>
<reference evidence="2 3" key="1">
    <citation type="journal article" date="2021" name="Arch. Microbiol.">
        <title>Thalassobius aquimarinus sp. nov., isolated from the Sea of Japan seashore.</title>
        <authorList>
            <person name="Kurilenko V.V."/>
            <person name="Romanenko L.A."/>
            <person name="Chernysheva N.Y."/>
            <person name="Velansky P.V."/>
            <person name="Tekutyeva L.A."/>
            <person name="Isaeva M.P."/>
            <person name="Mikhailov V.V."/>
        </authorList>
    </citation>
    <scope>NUCLEOTIDE SEQUENCE [LARGE SCALE GENOMIC DNA]</scope>
    <source>
        <strain evidence="2 3">KMM 8518</strain>
    </source>
</reference>
<keyword evidence="1" id="KW-0175">Coiled coil</keyword>
<accession>A0ABS5HMS1</accession>
<feature type="coiled-coil region" evidence="1">
    <location>
        <begin position="42"/>
        <end position="69"/>
    </location>
</feature>
<dbReference type="RefSeq" id="WP_212699745.1">
    <property type="nucleotide sequence ID" value="NZ_JADMKU010000002.1"/>
</dbReference>
<evidence type="ECO:0000256" key="1">
    <source>
        <dbReference type="SAM" id="Coils"/>
    </source>
</evidence>
<organism evidence="2 3">
    <name type="scientific">Thalassovita aquimarina</name>
    <dbReference type="NCBI Taxonomy" id="2785917"/>
    <lineage>
        <taxon>Bacteria</taxon>
        <taxon>Pseudomonadati</taxon>
        <taxon>Pseudomonadota</taxon>
        <taxon>Alphaproteobacteria</taxon>
        <taxon>Rhodobacterales</taxon>
        <taxon>Roseobacteraceae</taxon>
        <taxon>Thalassovita</taxon>
    </lineage>
</organism>
<dbReference type="Gene3D" id="1.20.120.20">
    <property type="entry name" value="Apolipoprotein"/>
    <property type="match status" value="1"/>
</dbReference>
<keyword evidence="3" id="KW-1185">Reference proteome</keyword>
<gene>
    <name evidence="2" type="ORF">IT775_03765</name>
</gene>
<protein>
    <submittedName>
        <fullName evidence="2">Uncharacterized protein</fullName>
    </submittedName>
</protein>
<evidence type="ECO:0000313" key="3">
    <source>
        <dbReference type="Proteomes" id="UP001195941"/>
    </source>
</evidence>
<proteinExistence type="predicted"/>
<dbReference type="SUPFAM" id="SSF58113">
    <property type="entry name" value="Apolipoprotein A-I"/>
    <property type="match status" value="1"/>
</dbReference>